<name>A0A1E1K7Q3_9HELO</name>
<evidence type="ECO:0000313" key="4">
    <source>
        <dbReference type="EMBL" id="CZS94123.1"/>
    </source>
</evidence>
<evidence type="ECO:0000256" key="2">
    <source>
        <dbReference type="RuleBase" id="RU361163"/>
    </source>
</evidence>
<feature type="chain" id="PRO_5009445643" evidence="3">
    <location>
        <begin position="20"/>
        <end position="250"/>
    </location>
</feature>
<organism evidence="4 5">
    <name type="scientific">Rhynchosporium agropyri</name>
    <dbReference type="NCBI Taxonomy" id="914238"/>
    <lineage>
        <taxon>Eukaryota</taxon>
        <taxon>Fungi</taxon>
        <taxon>Dikarya</taxon>
        <taxon>Ascomycota</taxon>
        <taxon>Pezizomycotina</taxon>
        <taxon>Leotiomycetes</taxon>
        <taxon>Helotiales</taxon>
        <taxon>Ploettnerulaceae</taxon>
        <taxon>Rhynchosporium</taxon>
    </lineage>
</organism>
<dbReference type="PANTHER" id="PTHR34002">
    <property type="entry name" value="BLR1656 PROTEIN"/>
    <property type="match status" value="1"/>
</dbReference>
<proteinExistence type="inferred from homology"/>
<dbReference type="OrthoDB" id="89349at2759"/>
<dbReference type="PANTHER" id="PTHR34002:SF10">
    <property type="entry name" value="PUTATIVE-RELATED"/>
    <property type="match status" value="1"/>
</dbReference>
<comment type="similarity">
    <text evidence="1 2">Belongs to the glycosyl hydrolase 12 (cellulase H) family.</text>
</comment>
<dbReference type="GO" id="GO:0000272">
    <property type="term" value="P:polysaccharide catabolic process"/>
    <property type="evidence" value="ECO:0007669"/>
    <property type="project" value="UniProtKB-KW"/>
</dbReference>
<dbReference type="Proteomes" id="UP000178912">
    <property type="component" value="Unassembled WGS sequence"/>
</dbReference>
<dbReference type="AlphaFoldDB" id="A0A1E1K7Q3"/>
<gene>
    <name evidence="4" type="ORF">RAG0_04165</name>
</gene>
<dbReference type="GO" id="GO:0008810">
    <property type="term" value="F:cellulase activity"/>
    <property type="evidence" value="ECO:0007669"/>
    <property type="project" value="InterPro"/>
</dbReference>
<dbReference type="InterPro" id="IPR013319">
    <property type="entry name" value="GH11/12"/>
</dbReference>
<keyword evidence="2" id="KW-0326">Glycosidase</keyword>
<reference evidence="5" key="1">
    <citation type="submission" date="2016-03" db="EMBL/GenBank/DDBJ databases">
        <authorList>
            <person name="Guldener U."/>
        </authorList>
    </citation>
    <scope>NUCLEOTIDE SEQUENCE [LARGE SCALE GENOMIC DNA]</scope>
    <source>
        <strain evidence="5">04CH-RAC-A.6.1</strain>
    </source>
</reference>
<dbReference type="Pfam" id="PF01670">
    <property type="entry name" value="Glyco_hydro_12"/>
    <property type="match status" value="1"/>
</dbReference>
<feature type="signal peptide" evidence="3">
    <location>
        <begin position="1"/>
        <end position="19"/>
    </location>
</feature>
<evidence type="ECO:0000313" key="5">
    <source>
        <dbReference type="Proteomes" id="UP000178912"/>
    </source>
</evidence>
<dbReference type="InterPro" id="IPR002594">
    <property type="entry name" value="GH12"/>
</dbReference>
<accession>A0A1E1K7Q3</accession>
<dbReference type="SUPFAM" id="SSF49899">
    <property type="entry name" value="Concanavalin A-like lectins/glucanases"/>
    <property type="match status" value="1"/>
</dbReference>
<sequence length="250" mass="27645">MQLITSLLAFAAVLGLSSAQQKNKDPCALYDYYSGSGYEFLNNLWGKDAGNGSQCTYVDSDSPSGVSWHSTWTWKNGPNNVKSYPYSGLLLPKKPLLSQVKSMKSSASWSYNTSDIRANVAYDLFTSTDSNHTNSFGDYELMIWLGKYGDISPIGSSVGIVKVDGQDWDLWRGFNGAMKVFSFVAVKPPMTKFSGDLKAFFDYMATKGFEASSQYLITYQIGSEAFTGGPATFTFHNWSAGLELKSKHRR</sequence>
<keyword evidence="2" id="KW-0119">Carbohydrate metabolism</keyword>
<protein>
    <submittedName>
        <fullName evidence="4">Related to endoglucanase I</fullName>
    </submittedName>
</protein>
<dbReference type="EMBL" id="FJUX01000017">
    <property type="protein sequence ID" value="CZS94123.1"/>
    <property type="molecule type" value="Genomic_DNA"/>
</dbReference>
<evidence type="ECO:0000256" key="3">
    <source>
        <dbReference type="SAM" id="SignalP"/>
    </source>
</evidence>
<keyword evidence="2" id="KW-0378">Hydrolase</keyword>
<keyword evidence="5" id="KW-1185">Reference proteome</keyword>
<evidence type="ECO:0000256" key="1">
    <source>
        <dbReference type="ARBA" id="ARBA00005519"/>
    </source>
</evidence>
<dbReference type="InterPro" id="IPR013320">
    <property type="entry name" value="ConA-like_dom_sf"/>
</dbReference>
<dbReference type="Gene3D" id="2.60.120.180">
    <property type="match status" value="1"/>
</dbReference>
<keyword evidence="3" id="KW-0732">Signal</keyword>
<keyword evidence="2" id="KW-0624">Polysaccharide degradation</keyword>